<evidence type="ECO:0000313" key="2">
    <source>
        <dbReference type="EMBL" id="ALH96518.1"/>
    </source>
</evidence>
<feature type="signal peptide" evidence="1">
    <location>
        <begin position="1"/>
        <end position="26"/>
    </location>
</feature>
<dbReference type="Proteomes" id="UP000064939">
    <property type="component" value="Chromosome"/>
</dbReference>
<protein>
    <submittedName>
        <fullName evidence="2">Uncharacterized protein</fullName>
    </submittedName>
</protein>
<keyword evidence="3" id="KW-1185">Reference proteome</keyword>
<dbReference type="EMBL" id="CP012808">
    <property type="protein sequence ID" value="ALH96518.1"/>
    <property type="molecule type" value="Genomic_DNA"/>
</dbReference>
<feature type="chain" id="PRO_5006039853" evidence="1">
    <location>
        <begin position="27"/>
        <end position="136"/>
    </location>
</feature>
<dbReference type="STRING" id="1324350.AOY20_13735"/>
<dbReference type="KEGG" id="aei:AOY20_13735"/>
<sequence>MSFMKSKILLSTIIALASFSSVATFASDEQAKKLDAAFKSTNIKQGLINVCVDDYTKAGALNKLTKAEVTKLCKCNVESRGRMTESQKWELQSATNAKNQAKVKEILDRLQKADEPKIKACLGPDLQKKLLSLQAK</sequence>
<organism evidence="2 3">
    <name type="scientific">Acinetobacter equi</name>
    <dbReference type="NCBI Taxonomy" id="1324350"/>
    <lineage>
        <taxon>Bacteria</taxon>
        <taxon>Pseudomonadati</taxon>
        <taxon>Pseudomonadota</taxon>
        <taxon>Gammaproteobacteria</taxon>
        <taxon>Moraxellales</taxon>
        <taxon>Moraxellaceae</taxon>
        <taxon>Acinetobacter</taxon>
    </lineage>
</organism>
<name>A0A0N9W5G9_9GAMM</name>
<proteinExistence type="predicted"/>
<gene>
    <name evidence="2" type="ORF">AOY20_13735</name>
</gene>
<evidence type="ECO:0000313" key="3">
    <source>
        <dbReference type="Proteomes" id="UP000064939"/>
    </source>
</evidence>
<reference evidence="2 3" key="1">
    <citation type="journal article" date="2015" name="Int. J. Syst. Evol. Microbiol.">
        <title>Acinetobacter equi sp. nov. isolated from horse faeces.</title>
        <authorList>
            <person name="Poppel M.T."/>
            <person name="Skiebe E."/>
            <person name="Laue M."/>
            <person name="Bergmann H."/>
            <person name="Ebersberger I."/>
            <person name="Garn T."/>
            <person name="Fruth A."/>
            <person name="Baumgardt S."/>
            <person name="Busse H.J."/>
            <person name="Wilharm G."/>
        </authorList>
    </citation>
    <scope>NUCLEOTIDE SEQUENCE [LARGE SCALE GENOMIC DNA]</scope>
    <source>
        <strain evidence="2 3">114</strain>
    </source>
</reference>
<dbReference type="AlphaFoldDB" id="A0A0N9W5G9"/>
<keyword evidence="1" id="KW-0732">Signal</keyword>
<accession>A0A0N9W5G9</accession>
<evidence type="ECO:0000256" key="1">
    <source>
        <dbReference type="SAM" id="SignalP"/>
    </source>
</evidence>